<dbReference type="GO" id="GO:0031625">
    <property type="term" value="F:ubiquitin protein ligase binding"/>
    <property type="evidence" value="ECO:0007669"/>
    <property type="project" value="InterPro"/>
</dbReference>
<reference evidence="3" key="2">
    <citation type="submission" date="2022-03" db="EMBL/GenBank/DDBJ databases">
        <title>Draft title - Genomic analysis of global carrot germplasm unveils the trajectory of domestication and the origin of high carotenoid orange carrot.</title>
        <authorList>
            <person name="Iorizzo M."/>
            <person name="Ellison S."/>
            <person name="Senalik D."/>
            <person name="Macko-Podgorni A."/>
            <person name="Grzebelus D."/>
            <person name="Bostan H."/>
            <person name="Rolling W."/>
            <person name="Curaba J."/>
            <person name="Simon P."/>
        </authorList>
    </citation>
    <scope>NUCLEOTIDE SEQUENCE</scope>
    <source>
        <tissue evidence="3">Leaf</tissue>
    </source>
</reference>
<dbReference type="GO" id="GO:0006511">
    <property type="term" value="P:ubiquitin-dependent protein catabolic process"/>
    <property type="evidence" value="ECO:0007669"/>
    <property type="project" value="InterPro"/>
</dbReference>
<dbReference type="AlphaFoldDB" id="A0AAF0XUA6"/>
<evidence type="ECO:0000313" key="4">
    <source>
        <dbReference type="Proteomes" id="UP000077755"/>
    </source>
</evidence>
<dbReference type="SUPFAM" id="SSF74788">
    <property type="entry name" value="Cullin repeat-like"/>
    <property type="match status" value="1"/>
</dbReference>
<evidence type="ECO:0000256" key="1">
    <source>
        <dbReference type="ARBA" id="ARBA00006019"/>
    </source>
</evidence>
<dbReference type="InterPro" id="IPR016159">
    <property type="entry name" value="Cullin_repeat-like_dom_sf"/>
</dbReference>
<name>A0AAF0XUA6_DAUCS</name>
<evidence type="ECO:0000313" key="3">
    <source>
        <dbReference type="EMBL" id="WOH14353.1"/>
    </source>
</evidence>
<dbReference type="InterPro" id="IPR045093">
    <property type="entry name" value="Cullin"/>
</dbReference>
<dbReference type="PANTHER" id="PTHR11932">
    <property type="entry name" value="CULLIN"/>
    <property type="match status" value="1"/>
</dbReference>
<accession>A0AAF0XUA6</accession>
<dbReference type="Proteomes" id="UP000077755">
    <property type="component" value="Chromosome 9"/>
</dbReference>
<comment type="similarity">
    <text evidence="1">Belongs to the cullin family.</text>
</comment>
<organism evidence="3 4">
    <name type="scientific">Daucus carota subsp. sativus</name>
    <name type="common">Carrot</name>
    <dbReference type="NCBI Taxonomy" id="79200"/>
    <lineage>
        <taxon>Eukaryota</taxon>
        <taxon>Viridiplantae</taxon>
        <taxon>Streptophyta</taxon>
        <taxon>Embryophyta</taxon>
        <taxon>Tracheophyta</taxon>
        <taxon>Spermatophyta</taxon>
        <taxon>Magnoliopsida</taxon>
        <taxon>eudicotyledons</taxon>
        <taxon>Gunneridae</taxon>
        <taxon>Pentapetalae</taxon>
        <taxon>asterids</taxon>
        <taxon>campanulids</taxon>
        <taxon>Apiales</taxon>
        <taxon>Apiaceae</taxon>
        <taxon>Apioideae</taxon>
        <taxon>Scandiceae</taxon>
        <taxon>Daucinae</taxon>
        <taxon>Daucus</taxon>
        <taxon>Daucus sect. Daucus</taxon>
    </lineage>
</organism>
<evidence type="ECO:0000259" key="2">
    <source>
        <dbReference type="Pfam" id="PF00888"/>
    </source>
</evidence>
<gene>
    <name evidence="3" type="ORF">DCAR_0933872</name>
</gene>
<feature type="domain" description="Cullin N-terminal" evidence="2">
    <location>
        <begin position="35"/>
        <end position="267"/>
    </location>
</feature>
<dbReference type="Gene3D" id="1.20.1310.10">
    <property type="entry name" value="Cullin Repeats"/>
    <property type="match status" value="2"/>
</dbReference>
<dbReference type="Pfam" id="PF00888">
    <property type="entry name" value="Cullin"/>
    <property type="match status" value="1"/>
</dbReference>
<keyword evidence="4" id="KW-1185">Reference proteome</keyword>
<protein>
    <recommendedName>
        <fullName evidence="2">Cullin N-terminal domain-containing protein</fullName>
    </recommendedName>
</protein>
<dbReference type="EMBL" id="CP093351">
    <property type="protein sequence ID" value="WOH14353.1"/>
    <property type="molecule type" value="Genomic_DNA"/>
</dbReference>
<proteinExistence type="inferred from homology"/>
<sequence length="301" mass="34561">MRPIITWEEGSKVVEECCEKARMILDGYQPGVLFTSEDYIKYYDCVYHMSVQPDPYSYAVQLRARFLRALAEGITMRVLPSLWNKIDSSLLLELTNMWARYKKMASCLAGIFHYLERGYNGNSLIQTSAHCFHDLVCAEHYQKFQAAAISLNHKDRDEESPVIRELLQNVSTFFVDMGLGKKFYYNNFEKALLADTASYYSQLASRWRMCNSFTVYVQKTSLCLTKEKARASQFLYQDSVEKLLQVAQSQMLNQVANQLLEMKKAEISNGSDPVEVRLTLYEELLSLCASLNLEDGSSSMC</sequence>
<dbReference type="InterPro" id="IPR001373">
    <property type="entry name" value="Cullin_N"/>
</dbReference>
<reference evidence="3" key="1">
    <citation type="journal article" date="2016" name="Nat. Genet.">
        <title>A high-quality carrot genome assembly provides new insights into carotenoid accumulation and asterid genome evolution.</title>
        <authorList>
            <person name="Iorizzo M."/>
            <person name="Ellison S."/>
            <person name="Senalik D."/>
            <person name="Zeng P."/>
            <person name="Satapoomin P."/>
            <person name="Huang J."/>
            <person name="Bowman M."/>
            <person name="Iovene M."/>
            <person name="Sanseverino W."/>
            <person name="Cavagnaro P."/>
            <person name="Yildiz M."/>
            <person name="Macko-Podgorni A."/>
            <person name="Moranska E."/>
            <person name="Grzebelus E."/>
            <person name="Grzebelus D."/>
            <person name="Ashrafi H."/>
            <person name="Zheng Z."/>
            <person name="Cheng S."/>
            <person name="Spooner D."/>
            <person name="Van Deynze A."/>
            <person name="Simon P."/>
        </authorList>
    </citation>
    <scope>NUCLEOTIDE SEQUENCE</scope>
    <source>
        <tissue evidence="3">Leaf</tissue>
    </source>
</reference>